<dbReference type="KEGG" id="mtea:DK419_22935"/>
<proteinExistence type="predicted"/>
<evidence type="ECO:0000256" key="1">
    <source>
        <dbReference type="ARBA" id="ARBA00023015"/>
    </source>
</evidence>
<dbReference type="Gene3D" id="1.10.357.10">
    <property type="entry name" value="Tetracycline Repressor, domain 2"/>
    <property type="match status" value="1"/>
</dbReference>
<feature type="DNA-binding region" description="H-T-H motif" evidence="4">
    <location>
        <begin position="72"/>
        <end position="91"/>
    </location>
</feature>
<dbReference type="PANTHER" id="PTHR47506">
    <property type="entry name" value="TRANSCRIPTIONAL REGULATORY PROTEIN"/>
    <property type="match status" value="1"/>
</dbReference>
<organism evidence="7 8">
    <name type="scientific">Methylobacterium terrae</name>
    <dbReference type="NCBI Taxonomy" id="2202827"/>
    <lineage>
        <taxon>Bacteria</taxon>
        <taxon>Pseudomonadati</taxon>
        <taxon>Pseudomonadota</taxon>
        <taxon>Alphaproteobacteria</taxon>
        <taxon>Hyphomicrobiales</taxon>
        <taxon>Methylobacteriaceae</taxon>
        <taxon>Methylobacterium</taxon>
    </lineage>
</organism>
<evidence type="ECO:0000313" key="8">
    <source>
        <dbReference type="Proteomes" id="UP000245444"/>
    </source>
</evidence>
<dbReference type="GO" id="GO:0003677">
    <property type="term" value="F:DNA binding"/>
    <property type="evidence" value="ECO:0007669"/>
    <property type="project" value="UniProtKB-UniRule"/>
</dbReference>
<keyword evidence="1" id="KW-0805">Transcription regulation</keyword>
<keyword evidence="8" id="KW-1185">Reference proteome</keyword>
<dbReference type="SUPFAM" id="SSF48498">
    <property type="entry name" value="Tetracyclin repressor-like, C-terminal domain"/>
    <property type="match status" value="1"/>
</dbReference>
<name>A0A2U8WRE9_9HYPH</name>
<dbReference type="Pfam" id="PF16925">
    <property type="entry name" value="TetR_C_13"/>
    <property type="match status" value="1"/>
</dbReference>
<accession>A0A2U8WRE9</accession>
<dbReference type="PRINTS" id="PR00455">
    <property type="entry name" value="HTHTETR"/>
</dbReference>
<dbReference type="SUPFAM" id="SSF46689">
    <property type="entry name" value="Homeodomain-like"/>
    <property type="match status" value="1"/>
</dbReference>
<evidence type="ECO:0000313" key="7">
    <source>
        <dbReference type="EMBL" id="AWN48855.1"/>
    </source>
</evidence>
<dbReference type="EMBL" id="CP029553">
    <property type="protein sequence ID" value="AWN48855.1"/>
    <property type="molecule type" value="Genomic_DNA"/>
</dbReference>
<dbReference type="Proteomes" id="UP000245444">
    <property type="component" value="Chromosome"/>
</dbReference>
<dbReference type="InterPro" id="IPR001647">
    <property type="entry name" value="HTH_TetR"/>
</dbReference>
<dbReference type="PANTHER" id="PTHR47506:SF3">
    <property type="entry name" value="HTH-TYPE TRANSCRIPTIONAL REGULATOR LMRA"/>
    <property type="match status" value="1"/>
</dbReference>
<evidence type="ECO:0000259" key="6">
    <source>
        <dbReference type="PROSITE" id="PS50977"/>
    </source>
</evidence>
<keyword evidence="3" id="KW-0804">Transcription</keyword>
<feature type="compositionally biased region" description="Basic and acidic residues" evidence="5">
    <location>
        <begin position="1"/>
        <end position="12"/>
    </location>
</feature>
<gene>
    <name evidence="7" type="ORF">DK419_22935</name>
</gene>
<evidence type="ECO:0000256" key="3">
    <source>
        <dbReference type="ARBA" id="ARBA00023163"/>
    </source>
</evidence>
<dbReference type="InterPro" id="IPR036271">
    <property type="entry name" value="Tet_transcr_reg_TetR-rel_C_sf"/>
</dbReference>
<reference evidence="7 8" key="1">
    <citation type="submission" date="2018-05" db="EMBL/GenBank/DDBJ databases">
        <title>Complete Genome Sequence of Methylobacterium sp. 17Sr1-28.</title>
        <authorList>
            <person name="Srinivasan S."/>
        </authorList>
    </citation>
    <scope>NUCLEOTIDE SEQUENCE [LARGE SCALE GENOMIC DNA]</scope>
    <source>
        <strain evidence="7 8">17Sr1-28</strain>
    </source>
</reference>
<dbReference type="Pfam" id="PF00440">
    <property type="entry name" value="TetR_N"/>
    <property type="match status" value="1"/>
</dbReference>
<dbReference type="InterPro" id="IPR009057">
    <property type="entry name" value="Homeodomain-like_sf"/>
</dbReference>
<evidence type="ECO:0000256" key="2">
    <source>
        <dbReference type="ARBA" id="ARBA00023125"/>
    </source>
</evidence>
<evidence type="ECO:0000256" key="5">
    <source>
        <dbReference type="SAM" id="MobiDB-lite"/>
    </source>
</evidence>
<sequence>MVLRQRPRDLCRRRTAPSGGQGLTPWPGGPGRGIPPSGDRRRSVARPGSSKREAIVAAAKALLWERGYEATSPRDVLSLSGAGQGSLYHHFPGKREVAAAALAEMAAEEIAAIDALFAPGAPPLDRVRAYLTRERQALRGCRLARLANEAAMEEPVLREPVAAYLGHIQASLRTSLEEAEAAGGLAPGVAPAALAAALIAVVEGGYVLARVHWDEAAMRAAIDGTVQLLAVAARPQA</sequence>
<keyword evidence="2 4" id="KW-0238">DNA-binding</keyword>
<feature type="domain" description="HTH tetR-type" evidence="6">
    <location>
        <begin position="49"/>
        <end position="109"/>
    </location>
</feature>
<evidence type="ECO:0000256" key="4">
    <source>
        <dbReference type="PROSITE-ProRule" id="PRU00335"/>
    </source>
</evidence>
<protein>
    <submittedName>
        <fullName evidence="7">TetR family transcriptional regulator</fullName>
    </submittedName>
</protein>
<dbReference type="OrthoDB" id="9811084at2"/>
<feature type="region of interest" description="Disordered" evidence="5">
    <location>
        <begin position="1"/>
        <end position="50"/>
    </location>
</feature>
<dbReference type="InterPro" id="IPR011075">
    <property type="entry name" value="TetR_C"/>
</dbReference>
<dbReference type="PROSITE" id="PS50977">
    <property type="entry name" value="HTH_TETR_2"/>
    <property type="match status" value="1"/>
</dbReference>
<dbReference type="AlphaFoldDB" id="A0A2U8WRE9"/>